<organism evidence="1 2">
    <name type="scientific">Sphingomonas hylomeconis</name>
    <dbReference type="NCBI Taxonomy" id="1395958"/>
    <lineage>
        <taxon>Bacteria</taxon>
        <taxon>Pseudomonadati</taxon>
        <taxon>Pseudomonadota</taxon>
        <taxon>Alphaproteobacteria</taxon>
        <taxon>Sphingomonadales</taxon>
        <taxon>Sphingomonadaceae</taxon>
        <taxon>Sphingomonas</taxon>
    </lineage>
</organism>
<proteinExistence type="predicted"/>
<evidence type="ECO:0008006" key="3">
    <source>
        <dbReference type="Google" id="ProtNLM"/>
    </source>
</evidence>
<protein>
    <recommendedName>
        <fullName evidence="3">Tail terminator</fullName>
    </recommendedName>
</protein>
<dbReference type="EMBL" id="JBHRXP010000001">
    <property type="protein sequence ID" value="MFC3579127.1"/>
    <property type="molecule type" value="Genomic_DNA"/>
</dbReference>
<evidence type="ECO:0000313" key="1">
    <source>
        <dbReference type="EMBL" id="MFC3579127.1"/>
    </source>
</evidence>
<evidence type="ECO:0000313" key="2">
    <source>
        <dbReference type="Proteomes" id="UP001595713"/>
    </source>
</evidence>
<comment type="caution">
    <text evidence="1">The sequence shown here is derived from an EMBL/GenBank/DDBJ whole genome shotgun (WGS) entry which is preliminary data.</text>
</comment>
<keyword evidence="2" id="KW-1185">Reference proteome</keyword>
<name>A0ABV7SS99_9SPHN</name>
<gene>
    <name evidence="1" type="ORF">ACFONA_03030</name>
</gene>
<accession>A0ABV7SS99</accession>
<reference evidence="2" key="1">
    <citation type="journal article" date="2019" name="Int. J. Syst. Evol. Microbiol.">
        <title>The Global Catalogue of Microorganisms (GCM) 10K type strain sequencing project: providing services to taxonomists for standard genome sequencing and annotation.</title>
        <authorList>
            <consortium name="The Broad Institute Genomics Platform"/>
            <consortium name="The Broad Institute Genome Sequencing Center for Infectious Disease"/>
            <person name="Wu L."/>
            <person name="Ma J."/>
        </authorList>
    </citation>
    <scope>NUCLEOTIDE SEQUENCE [LARGE SCALE GENOMIC DNA]</scope>
    <source>
        <strain evidence="2">KCTC 42739</strain>
    </source>
</reference>
<sequence>MSKRVDVLNAVKEMVQLALPGASVKGMTADEAKPEAVGLLGMVIVRSGDPGSPDIDLCPPTYHYEHSIPIEIAAYQSSSRTSQEVLDDMMSLIGARIAADRFLGGLCNYLDAEAPTDGETDMRGAVPVGWAEFSIIASYSTNSPLG</sequence>
<dbReference type="Proteomes" id="UP001595713">
    <property type="component" value="Unassembled WGS sequence"/>
</dbReference>
<dbReference type="RefSeq" id="WP_261295920.1">
    <property type="nucleotide sequence ID" value="NZ_JANQBK010000023.1"/>
</dbReference>